<dbReference type="Proteomes" id="UP000570166">
    <property type="component" value="Unassembled WGS sequence"/>
</dbReference>
<keyword evidence="3" id="KW-0804">Transcription</keyword>
<keyword evidence="2" id="KW-0238">DNA-binding</keyword>
<dbReference type="InterPro" id="IPR029016">
    <property type="entry name" value="GAF-like_dom_sf"/>
</dbReference>
<organism evidence="6 7">
    <name type="scientific">Sphingomonas chungangi</name>
    <dbReference type="NCBI Taxonomy" id="2683589"/>
    <lineage>
        <taxon>Bacteria</taxon>
        <taxon>Pseudomonadati</taxon>
        <taxon>Pseudomonadota</taxon>
        <taxon>Alphaproteobacteria</taxon>
        <taxon>Sphingomonadales</taxon>
        <taxon>Sphingomonadaceae</taxon>
        <taxon>Sphingomonas</taxon>
    </lineage>
</organism>
<evidence type="ECO:0000259" key="5">
    <source>
        <dbReference type="PROSITE" id="PS51078"/>
    </source>
</evidence>
<dbReference type="EMBL" id="JACEIB010000007">
    <property type="protein sequence ID" value="MBA2934823.1"/>
    <property type="molecule type" value="Genomic_DNA"/>
</dbReference>
<dbReference type="PANTHER" id="PTHR30136">
    <property type="entry name" value="HELIX-TURN-HELIX TRANSCRIPTIONAL REGULATOR, ICLR FAMILY"/>
    <property type="match status" value="1"/>
</dbReference>
<dbReference type="InterPro" id="IPR036390">
    <property type="entry name" value="WH_DNA-bd_sf"/>
</dbReference>
<evidence type="ECO:0000256" key="1">
    <source>
        <dbReference type="ARBA" id="ARBA00023015"/>
    </source>
</evidence>
<keyword evidence="1" id="KW-0805">Transcription regulation</keyword>
<dbReference type="AlphaFoldDB" id="A0A838L5Q7"/>
<dbReference type="SUPFAM" id="SSF46785">
    <property type="entry name" value="Winged helix' DNA-binding domain"/>
    <property type="match status" value="1"/>
</dbReference>
<dbReference type="Pfam" id="PF09339">
    <property type="entry name" value="HTH_IclR"/>
    <property type="match status" value="1"/>
</dbReference>
<evidence type="ECO:0000256" key="2">
    <source>
        <dbReference type="ARBA" id="ARBA00023125"/>
    </source>
</evidence>
<evidence type="ECO:0000313" key="7">
    <source>
        <dbReference type="Proteomes" id="UP000570166"/>
    </source>
</evidence>
<feature type="domain" description="HTH iclR-type" evidence="4">
    <location>
        <begin position="7"/>
        <end position="68"/>
    </location>
</feature>
<dbReference type="Gene3D" id="3.30.450.40">
    <property type="match status" value="1"/>
</dbReference>
<proteinExistence type="predicted"/>
<dbReference type="Pfam" id="PF01614">
    <property type="entry name" value="IclR_C"/>
    <property type="match status" value="1"/>
</dbReference>
<protein>
    <submittedName>
        <fullName evidence="6">Helix-turn-helix domain-containing protein</fullName>
    </submittedName>
</protein>
<dbReference type="GO" id="GO:0003700">
    <property type="term" value="F:DNA-binding transcription factor activity"/>
    <property type="evidence" value="ECO:0007669"/>
    <property type="project" value="TreeGrafter"/>
</dbReference>
<gene>
    <name evidence="6" type="ORF">HZF05_12015</name>
</gene>
<dbReference type="InterPro" id="IPR005471">
    <property type="entry name" value="Tscrpt_reg_IclR_N"/>
</dbReference>
<evidence type="ECO:0000313" key="6">
    <source>
        <dbReference type="EMBL" id="MBA2934823.1"/>
    </source>
</evidence>
<sequence>MQPEDELKSLKRGLRAVLLINDLGSVTISELGRRLELPRTTAERVLRTLESEMFVERDPVTKRFFLTSRVRALSHGYSDESWIAHVATPLLFETTRRIGWPLGIATPLGERMSLRVTTDPATSMNIHRRHIGSEIAMARSSSGQVFLAFLDDVQRSEMLALLRRSDDPGQAVARDETRMAYLLDEVRRRGYSFGIDDGRERSVSVPIFADGKIKAVLLMMFIASAISYARIVEDFVPKLRAMAASIEADAFVETAARDD</sequence>
<name>A0A838L5Q7_9SPHN</name>
<dbReference type="InterPro" id="IPR036388">
    <property type="entry name" value="WH-like_DNA-bd_sf"/>
</dbReference>
<evidence type="ECO:0000256" key="3">
    <source>
        <dbReference type="ARBA" id="ARBA00023163"/>
    </source>
</evidence>
<reference evidence="6 7" key="1">
    <citation type="submission" date="2020-07" db="EMBL/GenBank/DDBJ databases">
        <authorList>
            <person name="Sun Q."/>
        </authorList>
    </citation>
    <scope>NUCLEOTIDE SEQUENCE [LARGE SCALE GENOMIC DNA]</scope>
    <source>
        <strain evidence="6 7">CGMCC 1.13654</strain>
    </source>
</reference>
<keyword evidence="7" id="KW-1185">Reference proteome</keyword>
<dbReference type="PROSITE" id="PS51077">
    <property type="entry name" value="HTH_ICLR"/>
    <property type="match status" value="1"/>
</dbReference>
<dbReference type="RefSeq" id="WP_160366600.1">
    <property type="nucleotide sequence ID" value="NZ_JACEIB010000007.1"/>
</dbReference>
<comment type="caution">
    <text evidence="6">The sequence shown here is derived from an EMBL/GenBank/DDBJ whole genome shotgun (WGS) entry which is preliminary data.</text>
</comment>
<dbReference type="GO" id="GO:0045892">
    <property type="term" value="P:negative regulation of DNA-templated transcription"/>
    <property type="evidence" value="ECO:0007669"/>
    <property type="project" value="TreeGrafter"/>
</dbReference>
<accession>A0A838L5Q7</accession>
<feature type="domain" description="IclR-ED" evidence="5">
    <location>
        <begin position="69"/>
        <end position="252"/>
    </location>
</feature>
<dbReference type="PANTHER" id="PTHR30136:SF23">
    <property type="entry name" value="DNA-BINDING TRANSCRIPTIONAL ACTIVATOR MHPR"/>
    <property type="match status" value="1"/>
</dbReference>
<dbReference type="SUPFAM" id="SSF55781">
    <property type="entry name" value="GAF domain-like"/>
    <property type="match status" value="1"/>
</dbReference>
<evidence type="ECO:0000259" key="4">
    <source>
        <dbReference type="PROSITE" id="PS51077"/>
    </source>
</evidence>
<dbReference type="GO" id="GO:0003677">
    <property type="term" value="F:DNA binding"/>
    <property type="evidence" value="ECO:0007669"/>
    <property type="project" value="UniProtKB-KW"/>
</dbReference>
<dbReference type="SMART" id="SM00346">
    <property type="entry name" value="HTH_ICLR"/>
    <property type="match status" value="1"/>
</dbReference>
<dbReference type="InterPro" id="IPR050707">
    <property type="entry name" value="HTH_MetabolicPath_Reg"/>
</dbReference>
<dbReference type="PROSITE" id="PS51078">
    <property type="entry name" value="ICLR_ED"/>
    <property type="match status" value="1"/>
</dbReference>
<dbReference type="InterPro" id="IPR014757">
    <property type="entry name" value="Tscrpt_reg_IclR_C"/>
</dbReference>
<dbReference type="Gene3D" id="1.10.10.10">
    <property type="entry name" value="Winged helix-like DNA-binding domain superfamily/Winged helix DNA-binding domain"/>
    <property type="match status" value="1"/>
</dbReference>